<dbReference type="STRING" id="436907.A7TFE1"/>
<dbReference type="EMBL" id="DS480383">
    <property type="protein sequence ID" value="EDO18955.1"/>
    <property type="molecule type" value="Genomic_DNA"/>
</dbReference>
<accession>A7TFE1</accession>
<evidence type="ECO:0000256" key="1">
    <source>
        <dbReference type="ARBA" id="ARBA00004609"/>
    </source>
</evidence>
<dbReference type="RefSeq" id="XP_001646813.1">
    <property type="nucleotide sequence ID" value="XM_001646763.1"/>
</dbReference>
<evidence type="ECO:0000256" key="3">
    <source>
        <dbReference type="ARBA" id="ARBA00022475"/>
    </source>
</evidence>
<dbReference type="PANTHER" id="PTHR31018">
    <property type="entry name" value="SPORULATION-SPECIFIC PROTEIN-RELATED"/>
    <property type="match status" value="1"/>
</dbReference>
<protein>
    <recommendedName>
        <fullName evidence="11">Receptor L-domain domain-containing protein</fullName>
    </recommendedName>
</protein>
<dbReference type="GO" id="GO:0009277">
    <property type="term" value="C:fungal-type cell wall"/>
    <property type="evidence" value="ECO:0007669"/>
    <property type="project" value="TreeGrafter"/>
</dbReference>
<evidence type="ECO:0008006" key="11">
    <source>
        <dbReference type="Google" id="ProtNLM"/>
    </source>
</evidence>
<dbReference type="InterPro" id="IPR036941">
    <property type="entry name" value="Rcpt_L-dom_sf"/>
</dbReference>
<keyword evidence="4" id="KW-0472">Membrane</keyword>
<evidence type="ECO:0000256" key="7">
    <source>
        <dbReference type="ARBA" id="ARBA00023288"/>
    </source>
</evidence>
<evidence type="ECO:0000313" key="9">
    <source>
        <dbReference type="EMBL" id="EDO18955.1"/>
    </source>
</evidence>
<keyword evidence="6" id="KW-0325">Glycoprotein</keyword>
<dbReference type="GO" id="GO:0009986">
    <property type="term" value="C:cell surface"/>
    <property type="evidence" value="ECO:0007669"/>
    <property type="project" value="TreeGrafter"/>
</dbReference>
<evidence type="ECO:0000256" key="6">
    <source>
        <dbReference type="ARBA" id="ARBA00023180"/>
    </source>
</evidence>
<comment type="similarity">
    <text evidence="2">Belongs to the SPS2 family.</text>
</comment>
<reference evidence="9 10" key="1">
    <citation type="journal article" date="2007" name="Proc. Natl. Acad. Sci. U.S.A.">
        <title>Independent sorting-out of thousands of duplicated gene pairs in two yeast species descended from a whole-genome duplication.</title>
        <authorList>
            <person name="Scannell D.R."/>
            <person name="Frank A.C."/>
            <person name="Conant G.C."/>
            <person name="Byrne K.P."/>
            <person name="Woolfit M."/>
            <person name="Wolfe K.H."/>
        </authorList>
    </citation>
    <scope>NUCLEOTIDE SEQUENCE [LARGE SCALE GENOMIC DNA]</scope>
    <source>
        <strain evidence="10">ATCC 22028 / DSM 70294 / BCRC 21397 / CBS 2163 / NBRC 10782 / NRRL Y-8283 / UCD 57-17</strain>
    </source>
</reference>
<keyword evidence="5 8" id="KW-0732">Signal</keyword>
<evidence type="ECO:0000256" key="5">
    <source>
        <dbReference type="ARBA" id="ARBA00022729"/>
    </source>
</evidence>
<keyword evidence="10" id="KW-1185">Reference proteome</keyword>
<dbReference type="Gene3D" id="3.80.20.20">
    <property type="entry name" value="Receptor L-domain"/>
    <property type="match status" value="2"/>
</dbReference>
<keyword evidence="7" id="KW-0449">Lipoprotein</keyword>
<gene>
    <name evidence="9" type="ORF">Kpol_2002p25</name>
</gene>
<dbReference type="OrthoDB" id="536881at2759"/>
<dbReference type="GeneID" id="5547278"/>
<dbReference type="PhylomeDB" id="A7TFE1"/>
<feature type="chain" id="PRO_5002715033" description="Receptor L-domain domain-containing protein" evidence="8">
    <location>
        <begin position="17"/>
        <end position="495"/>
    </location>
</feature>
<evidence type="ECO:0000256" key="4">
    <source>
        <dbReference type="ARBA" id="ARBA00022622"/>
    </source>
</evidence>
<dbReference type="KEGG" id="vpo:Kpol_2002p25"/>
<evidence type="ECO:0000256" key="2">
    <source>
        <dbReference type="ARBA" id="ARBA00005798"/>
    </source>
</evidence>
<dbReference type="GO" id="GO:0005886">
    <property type="term" value="C:plasma membrane"/>
    <property type="evidence" value="ECO:0007669"/>
    <property type="project" value="UniProtKB-SubCell"/>
</dbReference>
<dbReference type="OMA" id="NNNRYME"/>
<comment type="subcellular location">
    <subcellularLocation>
        <location evidence="1">Cell membrane</location>
        <topology evidence="1">Lipid-anchor</topology>
        <topology evidence="1">GPI-anchor</topology>
    </subcellularLocation>
</comment>
<dbReference type="eggNOG" id="ENOG502QT4Q">
    <property type="taxonomic scope" value="Eukaryota"/>
</dbReference>
<dbReference type="GO" id="GO:0030476">
    <property type="term" value="P:ascospore wall assembly"/>
    <property type="evidence" value="ECO:0007669"/>
    <property type="project" value="TreeGrafter"/>
</dbReference>
<evidence type="ECO:0000256" key="8">
    <source>
        <dbReference type="SAM" id="SignalP"/>
    </source>
</evidence>
<sequence>MKLPILLLSTIATAIALEFDDQENLNAQVISQNIFENSRSDPLSFESKDNENSLQKRMVNETKYTAYILEHGSNLEIEDVLEFLPNNYDSDPSLSAYCREAKHVIQSKQDLFDLQAQCPTVKGTVHIIDYDSQEVNLGSIEKITGDLLIEDSPEIVRIIAPALKEVGGTFSLHSLTSLVLLDVGIMTKVKAIDWKVVPILNTVSLNDNIENLESIVISDTSLSEIEGFDKIYELEIFNINNNRFLEIIRTNLKQVKTQFTIHANAKEMQLEMPELEFAENITVRDTSSVYFPKLERVASSMEFIENLFTELEIPTLTAVGGTLGIIDNQNLKSVNFSGVTNIQGGLMISNNERLETLDFLPTLKQIGGAIFFEGRFQDTDFPELKLVKGSAYINSNSETLDCSKWTTPISGRSIIRGGKINCTSGRKQKSISVNENGDVIQGSEVVTETEVVPEKKNSYGSSVSNSSSMKTISQMSVLLWILVVGAVTITSNIAI</sequence>
<dbReference type="GO" id="GO:0098552">
    <property type="term" value="C:side of membrane"/>
    <property type="evidence" value="ECO:0007669"/>
    <property type="project" value="UniProtKB-KW"/>
</dbReference>
<feature type="signal peptide" evidence="8">
    <location>
        <begin position="1"/>
        <end position="16"/>
    </location>
</feature>
<name>A7TFE1_VANPO</name>
<dbReference type="InParanoid" id="A7TFE1"/>
<dbReference type="AlphaFoldDB" id="A7TFE1"/>
<dbReference type="FunCoup" id="A7TFE1">
    <property type="interactions" value="53"/>
</dbReference>
<dbReference type="InterPro" id="IPR051648">
    <property type="entry name" value="CWI-Assembly_Regulator"/>
</dbReference>
<dbReference type="HOGENOM" id="CLU_035846_2_1_1"/>
<keyword evidence="4" id="KW-0336">GPI-anchor</keyword>
<dbReference type="PANTHER" id="PTHR31018:SF12">
    <property type="entry name" value="SPORULATION-SPECIFIC PROTEIN 2-RELATED"/>
    <property type="match status" value="1"/>
</dbReference>
<dbReference type="SUPFAM" id="SSF52058">
    <property type="entry name" value="L domain-like"/>
    <property type="match status" value="2"/>
</dbReference>
<dbReference type="Proteomes" id="UP000000267">
    <property type="component" value="Unassembled WGS sequence"/>
</dbReference>
<organism evidence="10">
    <name type="scientific">Vanderwaltozyma polyspora (strain ATCC 22028 / DSM 70294 / BCRC 21397 / CBS 2163 / NBRC 10782 / NRRL Y-8283 / UCD 57-17)</name>
    <name type="common">Kluyveromyces polysporus</name>
    <dbReference type="NCBI Taxonomy" id="436907"/>
    <lineage>
        <taxon>Eukaryota</taxon>
        <taxon>Fungi</taxon>
        <taxon>Dikarya</taxon>
        <taxon>Ascomycota</taxon>
        <taxon>Saccharomycotina</taxon>
        <taxon>Saccharomycetes</taxon>
        <taxon>Saccharomycetales</taxon>
        <taxon>Saccharomycetaceae</taxon>
        <taxon>Vanderwaltozyma</taxon>
    </lineage>
</organism>
<proteinExistence type="inferred from homology"/>
<keyword evidence="3" id="KW-1003">Cell membrane</keyword>
<evidence type="ECO:0000313" key="10">
    <source>
        <dbReference type="Proteomes" id="UP000000267"/>
    </source>
</evidence>